<protein>
    <submittedName>
        <fullName evidence="1">Uncharacterized protein</fullName>
    </submittedName>
</protein>
<organism evidence="1 2">
    <name type="scientific">Miniphocaeibacter halophilus</name>
    <dbReference type="NCBI Taxonomy" id="2931922"/>
    <lineage>
        <taxon>Bacteria</taxon>
        <taxon>Bacillati</taxon>
        <taxon>Bacillota</taxon>
        <taxon>Tissierellia</taxon>
        <taxon>Tissierellales</taxon>
        <taxon>Peptoniphilaceae</taxon>
        <taxon>Miniphocaeibacter</taxon>
    </lineage>
</organism>
<reference evidence="1 2" key="1">
    <citation type="journal article" date="2022" name="Int. J. Syst. Evol. Microbiol.">
        <title>Miniphocaeibacter halophilus sp. nov., an ammonium-tolerant acetate-producing bacterium isolated from a biogas system.</title>
        <authorList>
            <person name="Schnurer A."/>
            <person name="Singh A."/>
            <person name="Bi S."/>
            <person name="Qiao W."/>
            <person name="Westerholm M."/>
        </authorList>
    </citation>
    <scope>NUCLEOTIDE SEQUENCE [LARGE SCALE GENOMIC DNA]</scope>
    <source>
        <strain evidence="1 2">AMB_01</strain>
    </source>
</reference>
<gene>
    <name evidence="1" type="ORF">JFY71_05860</name>
</gene>
<evidence type="ECO:0000313" key="2">
    <source>
        <dbReference type="Proteomes" id="UP000595814"/>
    </source>
</evidence>
<keyword evidence="2" id="KW-1185">Reference proteome</keyword>
<evidence type="ECO:0000313" key="1">
    <source>
        <dbReference type="EMBL" id="QQK06873.1"/>
    </source>
</evidence>
<sequence length="163" mass="19361">MNFFKKHSLIFIFLGIIALVGLIYYKFSPITPEKYFKNKYTQKEEYTLLKETKDGNYSAYLSKYKEDIYLDIFHNNGYLGGMEVDKDNRGREEVHIFNFIQEKTLIIIFSENTSNIREYELKVESDKKDPKIITKKTDENSPILDIHLLDKEYNSFPEIKTSK</sequence>
<proteinExistence type="predicted"/>
<name>A0AC61MRI4_9FIRM</name>
<dbReference type="Proteomes" id="UP000595814">
    <property type="component" value="Chromosome"/>
</dbReference>
<accession>A0AC61MRI4</accession>
<dbReference type="EMBL" id="CP066744">
    <property type="protein sequence ID" value="QQK06873.1"/>
    <property type="molecule type" value="Genomic_DNA"/>
</dbReference>